<evidence type="ECO:0000313" key="1">
    <source>
        <dbReference type="EMBL" id="KAK3724787.1"/>
    </source>
</evidence>
<proteinExistence type="predicted"/>
<name>A0ACC3NX36_9PEZI</name>
<reference evidence="1" key="1">
    <citation type="submission" date="2023-07" db="EMBL/GenBank/DDBJ databases">
        <title>Black Yeasts Isolated from many extreme environments.</title>
        <authorList>
            <person name="Coleine C."/>
            <person name="Stajich J.E."/>
            <person name="Selbmann L."/>
        </authorList>
    </citation>
    <scope>NUCLEOTIDE SEQUENCE</scope>
    <source>
        <strain evidence="1">CCFEE 5714</strain>
    </source>
</reference>
<evidence type="ECO:0000313" key="2">
    <source>
        <dbReference type="Proteomes" id="UP001281147"/>
    </source>
</evidence>
<comment type="caution">
    <text evidence="1">The sequence shown here is derived from an EMBL/GenBank/DDBJ whole genome shotgun (WGS) entry which is preliminary data.</text>
</comment>
<dbReference type="EMBL" id="JAUTXU010000004">
    <property type="protein sequence ID" value="KAK3724787.1"/>
    <property type="molecule type" value="Genomic_DNA"/>
</dbReference>
<sequence>MDGEYEQPTVAPADENGNEVPREQSTHEDSEVSPKQPTSMEIKFTDQNQNAVTFKLKSTTKLKKAMDAYSAKVERDRRSLRFLFEGVRVLDQNTPDDLKLEDGDTIEVHTEQIGGGVMGE</sequence>
<gene>
    <name evidence="1" type="ORF">LTR37_000835</name>
</gene>
<accession>A0ACC3NX36</accession>
<keyword evidence="2" id="KW-1185">Reference proteome</keyword>
<dbReference type="Proteomes" id="UP001281147">
    <property type="component" value="Unassembled WGS sequence"/>
</dbReference>
<protein>
    <submittedName>
        <fullName evidence="1">Uncharacterized protein</fullName>
    </submittedName>
</protein>
<organism evidence="1 2">
    <name type="scientific">Vermiconidia calcicola</name>
    <dbReference type="NCBI Taxonomy" id="1690605"/>
    <lineage>
        <taxon>Eukaryota</taxon>
        <taxon>Fungi</taxon>
        <taxon>Dikarya</taxon>
        <taxon>Ascomycota</taxon>
        <taxon>Pezizomycotina</taxon>
        <taxon>Dothideomycetes</taxon>
        <taxon>Dothideomycetidae</taxon>
        <taxon>Mycosphaerellales</taxon>
        <taxon>Extremaceae</taxon>
        <taxon>Vermiconidia</taxon>
    </lineage>
</organism>